<dbReference type="GO" id="GO:0003677">
    <property type="term" value="F:DNA binding"/>
    <property type="evidence" value="ECO:0007669"/>
    <property type="project" value="UniProtKB-UniRule"/>
</dbReference>
<dbReference type="EMBL" id="MFGJ01000005">
    <property type="protein sequence ID" value="OGF32496.1"/>
    <property type="molecule type" value="Genomic_DNA"/>
</dbReference>
<dbReference type="InterPro" id="IPR021191">
    <property type="entry name" value="Restrct_endonuc_II_DpnII"/>
</dbReference>
<reference evidence="3 4" key="1">
    <citation type="journal article" date="2016" name="Nat. Commun.">
        <title>Thousands of microbial genomes shed light on interconnected biogeochemical processes in an aquifer system.</title>
        <authorList>
            <person name="Anantharaman K."/>
            <person name="Brown C.T."/>
            <person name="Hug L.A."/>
            <person name="Sharon I."/>
            <person name="Castelle C.J."/>
            <person name="Probst A.J."/>
            <person name="Thomas B.C."/>
            <person name="Singh A."/>
            <person name="Wilkins M.J."/>
            <person name="Karaoz U."/>
            <person name="Brodie E.L."/>
            <person name="Williams K.H."/>
            <person name="Hubbard S.S."/>
            <person name="Banfield J.F."/>
        </authorList>
    </citation>
    <scope>NUCLEOTIDE SEQUENCE [LARGE SCALE GENOMIC DNA]</scope>
</reference>
<feature type="domain" description="Restriction endonuclease type II DpnII-like" evidence="2">
    <location>
        <begin position="20"/>
        <end position="302"/>
    </location>
</feature>
<comment type="catalytic activity">
    <reaction evidence="1">
        <text>Endonucleolytic cleavage of DNA to give specific double-stranded fragments with terminal 5'-phosphates.</text>
        <dbReference type="EC" id="3.1.21.4"/>
    </reaction>
</comment>
<dbReference type="EC" id="3.1.21.4" evidence="1"/>
<evidence type="ECO:0000256" key="1">
    <source>
        <dbReference type="PIRNR" id="PIRNR016080"/>
    </source>
</evidence>
<evidence type="ECO:0000313" key="3">
    <source>
        <dbReference type="EMBL" id="OGF32496.1"/>
    </source>
</evidence>
<evidence type="ECO:0000259" key="2">
    <source>
        <dbReference type="Pfam" id="PF04556"/>
    </source>
</evidence>
<comment type="caution">
    <text evidence="3">The sequence shown here is derived from an EMBL/GenBank/DDBJ whole genome shotgun (WGS) entry which is preliminary data.</text>
</comment>
<dbReference type="AlphaFoldDB" id="A0A1F5T189"/>
<dbReference type="PIRSF" id="PIRSF016080">
    <property type="entry name" value="Restrict_endonuc_II_DpmII"/>
    <property type="match status" value="1"/>
</dbReference>
<dbReference type="Proteomes" id="UP000179001">
    <property type="component" value="Unassembled WGS sequence"/>
</dbReference>
<dbReference type="STRING" id="1798002.A2478_02575"/>
<gene>
    <name evidence="3" type="ORF">A2478_02575</name>
</gene>
<keyword evidence="1" id="KW-0255">Endonuclease</keyword>
<dbReference type="Pfam" id="PF04556">
    <property type="entry name" value="DpnII"/>
    <property type="match status" value="1"/>
</dbReference>
<protein>
    <recommendedName>
        <fullName evidence="1">Type-2 restriction enzyme</fullName>
        <ecNumber evidence="1">3.1.21.4</ecNumber>
    </recommendedName>
</protein>
<accession>A0A1F5T189</accession>
<comment type="function">
    <text evidence="1">A P subtype restriction enzyme that recognizes the double-stranded unmethylated sequence 5'-GATC-3'.</text>
</comment>
<keyword evidence="1" id="KW-0378">Hydrolase</keyword>
<comment type="similarity">
    <text evidence="1">Belongs to the DpnII type II restriction endonuclease family.</text>
</comment>
<name>A0A1F5T189_9BACT</name>
<dbReference type="GO" id="GO:0009036">
    <property type="term" value="F:type II site-specific deoxyribonuclease activity"/>
    <property type="evidence" value="ECO:0007669"/>
    <property type="project" value="UniProtKB-UniRule"/>
</dbReference>
<organism evidence="3 4">
    <name type="scientific">Candidatus Falkowbacteria bacterium RIFOXYC2_FULL_36_12</name>
    <dbReference type="NCBI Taxonomy" id="1798002"/>
    <lineage>
        <taxon>Bacteria</taxon>
        <taxon>Candidatus Falkowiibacteriota</taxon>
    </lineage>
</organism>
<keyword evidence="1" id="KW-0680">Restriction system</keyword>
<sequence>MKNLSFYNENLKCKNEDGVFDFLIANLKPSNMLWSYFVNWEKVLRNTKQIELALNNLNYLIGKDDFDKEFKFLLKENPNLAKAIPALVVRDGSNKKKFKILVDYKNKKLVYEDYDFTKEKLSDEDIEKYLIFVKETGLKDLIINKKIKNLVDYMIGVEAGLDSNGRKNRGGHAMEDIVEAFIIDLCNKNKFRYLKESNAVKIKREFGYDVPVDKSSRRYDFIIDNGKELFIFETNFYGGGGSKLKSTAGEYRNLFDVLDGKYKFIWITDGLGWKTTAKPLRETFNHNDYIFSLVMLEKGVLELLLK</sequence>
<dbReference type="GO" id="GO:0009307">
    <property type="term" value="P:DNA restriction-modification system"/>
    <property type="evidence" value="ECO:0007669"/>
    <property type="project" value="UniProtKB-UniRule"/>
</dbReference>
<keyword evidence="1" id="KW-0540">Nuclease</keyword>
<dbReference type="InterPro" id="IPR007637">
    <property type="entry name" value="Restrct_endonuc_II_DpnII-like"/>
</dbReference>
<proteinExistence type="inferred from homology"/>
<evidence type="ECO:0000313" key="4">
    <source>
        <dbReference type="Proteomes" id="UP000179001"/>
    </source>
</evidence>